<keyword evidence="11" id="KW-1185">Reference proteome</keyword>
<comment type="cofactor">
    <cofactor evidence="1">
        <name>Ca(2+)</name>
        <dbReference type="ChEBI" id="CHEBI:29108"/>
    </cofactor>
</comment>
<dbReference type="AlphaFoldDB" id="A0A1S6QGS5"/>
<feature type="chain" id="PRO_5010543527" description="Peptidase S53 domain-containing protein" evidence="8">
    <location>
        <begin position="27"/>
        <end position="611"/>
    </location>
</feature>
<dbReference type="PANTHER" id="PTHR14218">
    <property type="entry name" value="PROTEASE S8 TRIPEPTIDYL PEPTIDASE I CLN2"/>
    <property type="match status" value="1"/>
</dbReference>
<dbReference type="PROSITE" id="PS00138">
    <property type="entry name" value="SUBTILASE_SER"/>
    <property type="match status" value="1"/>
</dbReference>
<keyword evidence="7" id="KW-0865">Zymogen</keyword>
<organism evidence="10 11">
    <name type="scientific">Lentilactobacillus curieae</name>
    <dbReference type="NCBI Taxonomy" id="1138822"/>
    <lineage>
        <taxon>Bacteria</taxon>
        <taxon>Bacillati</taxon>
        <taxon>Bacillota</taxon>
        <taxon>Bacilli</taxon>
        <taxon>Lactobacillales</taxon>
        <taxon>Lactobacillaceae</taxon>
        <taxon>Lentilactobacillus</taxon>
    </lineage>
</organism>
<keyword evidence="6" id="KW-0106">Calcium</keyword>
<evidence type="ECO:0000256" key="6">
    <source>
        <dbReference type="ARBA" id="ARBA00022837"/>
    </source>
</evidence>
<proteinExistence type="predicted"/>
<reference evidence="10 11" key="1">
    <citation type="journal article" date="2015" name="Genome Announc.">
        <title>Genome Sequence of Lactobacillus curieae CCTCC M 2011381T, a Novel Producer of Gamma-aminobutyric Acid.</title>
        <authorList>
            <person name="Wang Y."/>
            <person name="Wang Y."/>
            <person name="Lang C."/>
            <person name="Wei D."/>
            <person name="Xu P."/>
            <person name="Xie J."/>
        </authorList>
    </citation>
    <scope>NUCLEOTIDE SEQUENCE [LARGE SCALE GENOMIC DNA]</scope>
    <source>
        <strain evidence="10 11">CCTCC M 2011381</strain>
    </source>
</reference>
<dbReference type="PANTHER" id="PTHR14218:SF15">
    <property type="entry name" value="TRIPEPTIDYL-PEPTIDASE 1"/>
    <property type="match status" value="1"/>
</dbReference>
<evidence type="ECO:0000256" key="7">
    <source>
        <dbReference type="ARBA" id="ARBA00023145"/>
    </source>
</evidence>
<dbReference type="CDD" id="cd04056">
    <property type="entry name" value="Peptidases_S53"/>
    <property type="match status" value="1"/>
</dbReference>
<dbReference type="GO" id="GO:0004252">
    <property type="term" value="F:serine-type endopeptidase activity"/>
    <property type="evidence" value="ECO:0007669"/>
    <property type="project" value="InterPro"/>
</dbReference>
<dbReference type="InterPro" id="IPR050819">
    <property type="entry name" value="Tripeptidyl-peptidase_I"/>
</dbReference>
<evidence type="ECO:0000259" key="9">
    <source>
        <dbReference type="PROSITE" id="PS51695"/>
    </source>
</evidence>
<dbReference type="SMART" id="SM00944">
    <property type="entry name" value="Pro-kuma_activ"/>
    <property type="match status" value="1"/>
</dbReference>
<evidence type="ECO:0000256" key="4">
    <source>
        <dbReference type="ARBA" id="ARBA00022801"/>
    </source>
</evidence>
<protein>
    <recommendedName>
        <fullName evidence="9">Peptidase S53 domain-containing protein</fullName>
    </recommendedName>
</protein>
<dbReference type="GO" id="GO:0046872">
    <property type="term" value="F:metal ion binding"/>
    <property type="evidence" value="ECO:0007669"/>
    <property type="project" value="UniProtKB-KW"/>
</dbReference>
<evidence type="ECO:0000256" key="2">
    <source>
        <dbReference type="ARBA" id="ARBA00022670"/>
    </source>
</evidence>
<evidence type="ECO:0000256" key="1">
    <source>
        <dbReference type="ARBA" id="ARBA00001913"/>
    </source>
</evidence>
<dbReference type="GO" id="GO:0008240">
    <property type="term" value="F:tripeptidyl-peptidase activity"/>
    <property type="evidence" value="ECO:0007669"/>
    <property type="project" value="TreeGrafter"/>
</dbReference>
<dbReference type="GO" id="GO:0006508">
    <property type="term" value="P:proteolysis"/>
    <property type="evidence" value="ECO:0007669"/>
    <property type="project" value="UniProtKB-KW"/>
</dbReference>
<evidence type="ECO:0000313" key="11">
    <source>
        <dbReference type="Proteomes" id="UP000030361"/>
    </source>
</evidence>
<feature type="signal peptide" evidence="8">
    <location>
        <begin position="1"/>
        <end position="26"/>
    </location>
</feature>
<keyword evidence="8" id="KW-0732">Signal</keyword>
<dbReference type="KEGG" id="lcu:PL11_002165"/>
<dbReference type="InterPro" id="IPR036852">
    <property type="entry name" value="Peptidase_S8/S53_dom_sf"/>
</dbReference>
<dbReference type="InterPro" id="IPR023828">
    <property type="entry name" value="Peptidase_S8_Ser-AS"/>
</dbReference>
<keyword evidence="3" id="KW-0479">Metal-binding</keyword>
<keyword evidence="2" id="KW-0645">Protease</keyword>
<keyword evidence="4" id="KW-0378">Hydrolase</keyword>
<evidence type="ECO:0000256" key="8">
    <source>
        <dbReference type="SAM" id="SignalP"/>
    </source>
</evidence>
<dbReference type="Pfam" id="PF09286">
    <property type="entry name" value="Pro-kuma_activ"/>
    <property type="match status" value="1"/>
</dbReference>
<dbReference type="InterPro" id="IPR015366">
    <property type="entry name" value="S53_propep"/>
</dbReference>
<dbReference type="Gene3D" id="3.40.50.200">
    <property type="entry name" value="Peptidase S8/S53 domain"/>
    <property type="match status" value="1"/>
</dbReference>
<dbReference type="Pfam" id="PF00082">
    <property type="entry name" value="Peptidase_S8"/>
    <property type="match status" value="1"/>
</dbReference>
<dbReference type="RefSeq" id="WP_052127697.1">
    <property type="nucleotide sequence ID" value="NZ_CP018906.1"/>
</dbReference>
<dbReference type="SUPFAM" id="SSF54897">
    <property type="entry name" value="Protease propeptides/inhibitors"/>
    <property type="match status" value="1"/>
</dbReference>
<dbReference type="PROSITE" id="PS51695">
    <property type="entry name" value="SEDOLISIN"/>
    <property type="match status" value="1"/>
</dbReference>
<dbReference type="Proteomes" id="UP000030361">
    <property type="component" value="Chromosome"/>
</dbReference>
<dbReference type="OrthoDB" id="2322086at2"/>
<evidence type="ECO:0000313" key="10">
    <source>
        <dbReference type="EMBL" id="AQW20801.1"/>
    </source>
</evidence>
<name>A0A1S6QGS5_9LACO</name>
<accession>A0A1S6QGS5</accession>
<evidence type="ECO:0000256" key="5">
    <source>
        <dbReference type="ARBA" id="ARBA00022825"/>
    </source>
</evidence>
<sequence>MGKKLFITALMVAPLAIGLSSTPASAAKKTAKPITATVVLKAKNASQMTSAVNDTVDPNSPTYRQYLSTSQFSKDYGQSSETISKFKSYFKKHHLKTKALDGNLVLTVEGSRQNLIKAFNAKRASASHEYHYVKTKLPKSLSSKTLTVIGVLAAKSKPKSKVQPKVVETGETPSLNGGSTTFYKKYGAQKFTNRYKLSHLINNGGDGSGESVGLIALGHYNKADVKKYLKTNGLPGDISRLHNHYVYSSKKEMDKLYSKHVSENRFMNQLEVSLDVEQSSSVAPNANVDVYIGDTVNEQATGNAMLYTTFAHAISDNQVNQLSTSFGVGNERIKYTPGESGTIKQYNQAFNQLLKQAALQGISVFNASGDYGPYNAPIGPENHDLPTGSPYVTDVGGTTLPYTKVSNGKLINVEQERAWGDTYSLSESQTKVGHFPGSGGGFSLLNATPGYQSAISGVGTYRAIKLLDFKHGRYVINKNPKVKTGNHSGRNFPDVSANSDGKTGYAVVSSTKTKQNRNHTIWIVAGGTSFASPQMAAASADLNSKLTQPIGFWNPQIYRFAGQSNSPFNVLDSAKDNNNLYYTGQPGKLYNQATGLGTVNFADLYSKFDEE</sequence>
<dbReference type="InterPro" id="IPR030400">
    <property type="entry name" value="Sedolisin_dom"/>
</dbReference>
<dbReference type="CDD" id="cd11377">
    <property type="entry name" value="Pro-peptidase_S53"/>
    <property type="match status" value="1"/>
</dbReference>
<dbReference type="SUPFAM" id="SSF52743">
    <property type="entry name" value="Subtilisin-like"/>
    <property type="match status" value="1"/>
</dbReference>
<feature type="domain" description="Peptidase S53" evidence="9">
    <location>
        <begin position="191"/>
        <end position="611"/>
    </location>
</feature>
<dbReference type="InterPro" id="IPR000209">
    <property type="entry name" value="Peptidase_S8/S53_dom"/>
</dbReference>
<dbReference type="eggNOG" id="COG4934">
    <property type="taxonomic scope" value="Bacteria"/>
</dbReference>
<gene>
    <name evidence="10" type="ORF">PL11_002165</name>
</gene>
<evidence type="ECO:0000256" key="3">
    <source>
        <dbReference type="ARBA" id="ARBA00022723"/>
    </source>
</evidence>
<dbReference type="EMBL" id="CP018906">
    <property type="protein sequence ID" value="AQW20801.1"/>
    <property type="molecule type" value="Genomic_DNA"/>
</dbReference>
<keyword evidence="5" id="KW-0720">Serine protease</keyword>